<dbReference type="Gene3D" id="3.90.1720.10">
    <property type="entry name" value="endopeptidase domain like (from Nostoc punctiforme)"/>
    <property type="match status" value="1"/>
</dbReference>
<accession>A0A831RMI0</accession>
<dbReference type="SUPFAM" id="SSF54001">
    <property type="entry name" value="Cysteine proteinases"/>
    <property type="match status" value="1"/>
</dbReference>
<reference evidence="2" key="1">
    <citation type="journal article" date="2020" name="mSystems">
        <title>Genome- and Community-Level Interaction Insights into Carbon Utilization and Element Cycling Functions of Hydrothermarchaeota in Hydrothermal Sediment.</title>
        <authorList>
            <person name="Zhou Z."/>
            <person name="Liu Y."/>
            <person name="Xu W."/>
            <person name="Pan J."/>
            <person name="Luo Z.H."/>
            <person name="Li M."/>
        </authorList>
    </citation>
    <scope>NUCLEOTIDE SEQUENCE [LARGE SCALE GENOMIC DNA]</scope>
    <source>
        <strain evidence="2">HyVt-443</strain>
    </source>
</reference>
<feature type="region of interest" description="Disordered" evidence="1">
    <location>
        <begin position="265"/>
        <end position="307"/>
    </location>
</feature>
<gene>
    <name evidence="2" type="ORF">ENI96_09575</name>
</gene>
<dbReference type="EMBL" id="DRKP01000111">
    <property type="protein sequence ID" value="HEB96662.1"/>
    <property type="molecule type" value="Genomic_DNA"/>
</dbReference>
<dbReference type="InterPro" id="IPR024453">
    <property type="entry name" value="Peptidase_C92"/>
</dbReference>
<dbReference type="Proteomes" id="UP000886251">
    <property type="component" value="Unassembled WGS sequence"/>
</dbReference>
<dbReference type="Pfam" id="PF05708">
    <property type="entry name" value="Peptidase_C92"/>
    <property type="match status" value="1"/>
</dbReference>
<dbReference type="AlphaFoldDB" id="A0A831RMI0"/>
<dbReference type="InterPro" id="IPR038765">
    <property type="entry name" value="Papain-like_cys_pep_sf"/>
</dbReference>
<name>A0A831RMI0_9GAMM</name>
<organism evidence="2">
    <name type="scientific">Sedimenticola thiotaurini</name>
    <dbReference type="NCBI Taxonomy" id="1543721"/>
    <lineage>
        <taxon>Bacteria</taxon>
        <taxon>Pseudomonadati</taxon>
        <taxon>Pseudomonadota</taxon>
        <taxon>Gammaproteobacteria</taxon>
        <taxon>Chromatiales</taxon>
        <taxon>Sedimenticolaceae</taxon>
        <taxon>Sedimenticola</taxon>
    </lineage>
</organism>
<comment type="caution">
    <text evidence="2">The sequence shown here is derived from an EMBL/GenBank/DDBJ whole genome shotgun (WGS) entry which is preliminary data.</text>
</comment>
<proteinExistence type="predicted"/>
<evidence type="ECO:0000256" key="1">
    <source>
        <dbReference type="SAM" id="MobiDB-lite"/>
    </source>
</evidence>
<evidence type="ECO:0008006" key="3">
    <source>
        <dbReference type="Google" id="ProtNLM"/>
    </source>
</evidence>
<protein>
    <recommendedName>
        <fullName evidence="3">Lipo-like protein</fullName>
    </recommendedName>
</protein>
<feature type="compositionally biased region" description="Basic and acidic residues" evidence="1">
    <location>
        <begin position="275"/>
        <end position="292"/>
    </location>
</feature>
<sequence>MTYPLDRLWDLLCAWLMKEDPPAAVPLCDFNRLCYELRPGDILLVEGRSRVARVIKTITHSAWTHSALYIGRLCDIESDGLRRRIARCYRGDPGEKLLIEAELATGTCVVPVSRYRRDHLRICRPSGLSPDDARRVIEYAAARLGNPYDVRQVLDLARFFFPWALFPRRWRSSLFQHNAGAPTRTVCSCLLAEAFSQVDFPILPFIDRSEDGSLRFYKRNPRLFTPKDFDYSPYFDIIKYPFLGLDDLGVYRRLPWVDEGLLYDDDDGPFQPEESTNKQEEKEYSGKLDEVTRVPAPGPAGGPGVQSAGGVAGLLEGIRSAGGARFPFFRRGG</sequence>
<evidence type="ECO:0000313" key="2">
    <source>
        <dbReference type="EMBL" id="HEB96662.1"/>
    </source>
</evidence>